<dbReference type="Pfam" id="PF00293">
    <property type="entry name" value="NUDIX"/>
    <property type="match status" value="1"/>
</dbReference>
<feature type="region of interest" description="Disordered" evidence="3">
    <location>
        <begin position="1"/>
        <end position="23"/>
    </location>
</feature>
<keyword evidence="2 6" id="KW-0378">Hydrolase</keyword>
<dbReference type="SUPFAM" id="SSF55811">
    <property type="entry name" value="Nudix"/>
    <property type="match status" value="1"/>
</dbReference>
<dbReference type="Gene3D" id="3.90.79.10">
    <property type="entry name" value="Nucleoside Triphosphate Pyrophosphohydrolase"/>
    <property type="match status" value="1"/>
</dbReference>
<dbReference type="EMBL" id="FBWK01000007">
    <property type="protein sequence ID" value="CUX10157.1"/>
    <property type="molecule type" value="Genomic_DNA"/>
</dbReference>
<evidence type="ECO:0000313" key="7">
    <source>
        <dbReference type="Proteomes" id="UP000191988"/>
    </source>
</evidence>
<proteinExistence type="predicted"/>
<feature type="transmembrane region" description="Helical" evidence="4">
    <location>
        <begin position="33"/>
        <end position="52"/>
    </location>
</feature>
<dbReference type="PANTHER" id="PTHR43046:SF14">
    <property type="entry name" value="MUTT_NUDIX FAMILY PROTEIN"/>
    <property type="match status" value="1"/>
</dbReference>
<dbReference type="STRING" id="1183432.AGR3A_Cc150048"/>
<evidence type="ECO:0000259" key="5">
    <source>
        <dbReference type="PROSITE" id="PS51462"/>
    </source>
</evidence>
<dbReference type="GO" id="GO:0016787">
    <property type="term" value="F:hydrolase activity"/>
    <property type="evidence" value="ECO:0007669"/>
    <property type="project" value="UniProtKB-KW"/>
</dbReference>
<sequence length="179" mass="20278">MICRTSNKSRPAGETRVNDETTERQARPFHMRVFIRFLHFVFLLTRGATLGVRAACFDENGRIFMVRHTYLPGWYLPGGGVERGETLLAALHKEIREEGNLEAASKPELFHVYLNLEGSNRDHVALYRLDVIQTRPKKPDHEIAESGFFDLSALPEGVTPATHRRLAELAGKAAVTDHW</sequence>
<feature type="compositionally biased region" description="Basic and acidic residues" evidence="3">
    <location>
        <begin position="11"/>
        <end position="23"/>
    </location>
</feature>
<evidence type="ECO:0000313" key="6">
    <source>
        <dbReference type="EMBL" id="CUX10157.1"/>
    </source>
</evidence>
<protein>
    <submittedName>
        <fullName evidence="6">Putative NUDIX hydrolase</fullName>
    </submittedName>
</protein>
<evidence type="ECO:0000256" key="2">
    <source>
        <dbReference type="ARBA" id="ARBA00022801"/>
    </source>
</evidence>
<dbReference type="Proteomes" id="UP000191988">
    <property type="component" value="Unassembled WGS sequence"/>
</dbReference>
<accession>A0A1S7NQU8</accession>
<gene>
    <name evidence="6" type="ORF">AGR3A_Cc150048</name>
</gene>
<keyword evidence="4" id="KW-1133">Transmembrane helix</keyword>
<reference evidence="7" key="1">
    <citation type="submission" date="2016-01" db="EMBL/GenBank/DDBJ databases">
        <authorList>
            <person name="Regsiter A."/>
            <person name="william w."/>
        </authorList>
    </citation>
    <scope>NUCLEOTIDE SEQUENCE [LARGE SCALE GENOMIC DNA]</scope>
    <source>
        <strain evidence="7">CFBP 6623</strain>
    </source>
</reference>
<dbReference type="AlphaFoldDB" id="A0A1S7NQU8"/>
<dbReference type="CDD" id="cd04680">
    <property type="entry name" value="NUDIX_Hydrolase"/>
    <property type="match status" value="1"/>
</dbReference>
<evidence type="ECO:0000256" key="1">
    <source>
        <dbReference type="ARBA" id="ARBA00001946"/>
    </source>
</evidence>
<name>A0A1S7NQU8_9HYPH</name>
<dbReference type="InterPro" id="IPR000086">
    <property type="entry name" value="NUDIX_hydrolase_dom"/>
</dbReference>
<organism evidence="6 7">
    <name type="scientific">Agrobacterium tomkonis CFBP 6623</name>
    <dbReference type="NCBI Taxonomy" id="1183432"/>
    <lineage>
        <taxon>Bacteria</taxon>
        <taxon>Pseudomonadati</taxon>
        <taxon>Pseudomonadota</taxon>
        <taxon>Alphaproteobacteria</taxon>
        <taxon>Hyphomicrobiales</taxon>
        <taxon>Rhizobiaceae</taxon>
        <taxon>Rhizobium/Agrobacterium group</taxon>
        <taxon>Agrobacterium</taxon>
        <taxon>Agrobacterium tumefaciens complex</taxon>
    </lineage>
</organism>
<dbReference type="PROSITE" id="PS51462">
    <property type="entry name" value="NUDIX"/>
    <property type="match status" value="1"/>
</dbReference>
<keyword evidence="4" id="KW-0472">Membrane</keyword>
<dbReference type="PANTHER" id="PTHR43046">
    <property type="entry name" value="GDP-MANNOSE MANNOSYL HYDROLASE"/>
    <property type="match status" value="1"/>
</dbReference>
<dbReference type="InterPro" id="IPR015797">
    <property type="entry name" value="NUDIX_hydrolase-like_dom_sf"/>
</dbReference>
<keyword evidence="7" id="KW-1185">Reference proteome</keyword>
<keyword evidence="4" id="KW-0812">Transmembrane</keyword>
<comment type="cofactor">
    <cofactor evidence="1">
        <name>Mg(2+)</name>
        <dbReference type="ChEBI" id="CHEBI:18420"/>
    </cofactor>
</comment>
<evidence type="ECO:0000256" key="4">
    <source>
        <dbReference type="SAM" id="Phobius"/>
    </source>
</evidence>
<feature type="domain" description="Nudix hydrolase" evidence="5">
    <location>
        <begin position="47"/>
        <end position="172"/>
    </location>
</feature>
<evidence type="ECO:0000256" key="3">
    <source>
        <dbReference type="SAM" id="MobiDB-lite"/>
    </source>
</evidence>